<sequence>MCSQLDHVQNFISWATAHHLKNPLLLSRELISLQMQRLLEPPLHSDAWLPVKIKFNWDASYWTKQISTLGQLTAEGGNRSYSEGVAFPSILRPQPITCLSLPSVCHWRAGAELCLPGLLSAPDVLPPLHTPTASCAAGQDPAGTQLLLRQVCPVHPQLSLPGPAPESAAQVLGP</sequence>
<dbReference type="EMBL" id="FR909913">
    <property type="protein sequence ID" value="CDQ89872.1"/>
    <property type="molecule type" value="Genomic_DNA"/>
</dbReference>
<evidence type="ECO:0000313" key="2">
    <source>
        <dbReference type="EMBL" id="CDQ89872.1"/>
    </source>
</evidence>
<dbReference type="PaxDb" id="8022-A0A060YEC7"/>
<accession>A0A060YEC7</accession>
<reference evidence="2" key="1">
    <citation type="journal article" date="2014" name="Nat. Commun.">
        <title>The rainbow trout genome provides novel insights into evolution after whole-genome duplication in vertebrates.</title>
        <authorList>
            <person name="Berthelot C."/>
            <person name="Brunet F."/>
            <person name="Chalopin D."/>
            <person name="Juanchich A."/>
            <person name="Bernard M."/>
            <person name="Noel B."/>
            <person name="Bento P."/>
            <person name="Da Silva C."/>
            <person name="Labadie K."/>
            <person name="Alberti A."/>
            <person name="Aury J.M."/>
            <person name="Louis A."/>
            <person name="Dehais P."/>
            <person name="Bardou P."/>
            <person name="Montfort J."/>
            <person name="Klopp C."/>
            <person name="Cabau C."/>
            <person name="Gaspin C."/>
            <person name="Thorgaard G.H."/>
            <person name="Boussaha M."/>
            <person name="Quillet E."/>
            <person name="Guyomard R."/>
            <person name="Galiana D."/>
            <person name="Bobe J."/>
            <person name="Volff J.N."/>
            <person name="Genet C."/>
            <person name="Wincker P."/>
            <person name="Jaillon O."/>
            <person name="Roest Crollius H."/>
            <person name="Guiguen Y."/>
        </authorList>
    </citation>
    <scope>NUCLEOTIDE SEQUENCE [LARGE SCALE GENOMIC DNA]</scope>
</reference>
<dbReference type="GO" id="GO:0000785">
    <property type="term" value="C:chromatin"/>
    <property type="evidence" value="ECO:0007669"/>
    <property type="project" value="TreeGrafter"/>
</dbReference>
<dbReference type="GO" id="GO:0005634">
    <property type="term" value="C:nucleus"/>
    <property type="evidence" value="ECO:0007669"/>
    <property type="project" value="UniProtKB-SubCell"/>
</dbReference>
<gene>
    <name evidence="2" type="ORF">GSONMT00012948001</name>
</gene>
<dbReference type="AlphaFoldDB" id="A0A060YEC7"/>
<evidence type="ECO:0000313" key="3">
    <source>
        <dbReference type="Proteomes" id="UP000193380"/>
    </source>
</evidence>
<organism evidence="2 3">
    <name type="scientific">Oncorhynchus mykiss</name>
    <name type="common">Rainbow trout</name>
    <name type="synonym">Salmo gairdneri</name>
    <dbReference type="NCBI Taxonomy" id="8022"/>
    <lineage>
        <taxon>Eukaryota</taxon>
        <taxon>Metazoa</taxon>
        <taxon>Chordata</taxon>
        <taxon>Craniata</taxon>
        <taxon>Vertebrata</taxon>
        <taxon>Euteleostomi</taxon>
        <taxon>Actinopterygii</taxon>
        <taxon>Neopterygii</taxon>
        <taxon>Teleostei</taxon>
        <taxon>Protacanthopterygii</taxon>
        <taxon>Salmoniformes</taxon>
        <taxon>Salmonidae</taxon>
        <taxon>Salmoninae</taxon>
        <taxon>Oncorhynchus</taxon>
    </lineage>
</organism>
<dbReference type="Proteomes" id="UP000193380">
    <property type="component" value="Unassembled WGS sequence"/>
</dbReference>
<name>A0A060YEC7_ONCMY</name>
<evidence type="ECO:0000256" key="1">
    <source>
        <dbReference type="ARBA" id="ARBA00004123"/>
    </source>
</evidence>
<reference evidence="2" key="2">
    <citation type="submission" date="2014-03" db="EMBL/GenBank/DDBJ databases">
        <authorList>
            <person name="Genoscope - CEA"/>
        </authorList>
    </citation>
    <scope>NUCLEOTIDE SEQUENCE</scope>
</reference>
<dbReference type="PANTHER" id="PTHR45915:SF7">
    <property type="entry name" value="TRIPARTITE MOTIF-CONTAINING PROTEIN 66"/>
    <property type="match status" value="1"/>
</dbReference>
<comment type="subcellular location">
    <subcellularLocation>
        <location evidence="1">Nucleus</location>
    </subcellularLocation>
</comment>
<proteinExistence type="predicted"/>
<protein>
    <submittedName>
        <fullName evidence="2">Uncharacterized protein</fullName>
    </submittedName>
</protein>
<dbReference type="PANTHER" id="PTHR45915">
    <property type="entry name" value="TRANSCRIPTION INTERMEDIARY FACTOR"/>
    <property type="match status" value="1"/>
</dbReference>
<dbReference type="STRING" id="8022.A0A060YEC7"/>